<accession>A0A821TV59</accession>
<organism evidence="2 4">
    <name type="scientific">Rotaria socialis</name>
    <dbReference type="NCBI Taxonomy" id="392032"/>
    <lineage>
        <taxon>Eukaryota</taxon>
        <taxon>Metazoa</taxon>
        <taxon>Spiralia</taxon>
        <taxon>Gnathifera</taxon>
        <taxon>Rotifera</taxon>
        <taxon>Eurotatoria</taxon>
        <taxon>Bdelloidea</taxon>
        <taxon>Philodinida</taxon>
        <taxon>Philodinidae</taxon>
        <taxon>Rotaria</taxon>
    </lineage>
</organism>
<proteinExistence type="predicted"/>
<evidence type="ECO:0000313" key="2">
    <source>
        <dbReference type="EMBL" id="CAF4881835.1"/>
    </source>
</evidence>
<keyword evidence="4" id="KW-1185">Reference proteome</keyword>
<evidence type="ECO:0000313" key="3">
    <source>
        <dbReference type="EMBL" id="CAF4882182.1"/>
    </source>
</evidence>
<comment type="caution">
    <text evidence="2">The sequence shown here is derived from an EMBL/GenBank/DDBJ whole genome shotgun (WGS) entry which is preliminary data.</text>
</comment>
<feature type="domain" description="RAI1-like" evidence="1">
    <location>
        <begin position="1"/>
        <end position="59"/>
    </location>
</feature>
<dbReference type="Pfam" id="PF08652">
    <property type="entry name" value="RAI1"/>
    <property type="match status" value="1"/>
</dbReference>
<dbReference type="InterPro" id="IPR013961">
    <property type="entry name" value="RAI1"/>
</dbReference>
<sequence length="60" mass="7195">MSSLFNNETDWRIGVIRFRGAYFLHVFHTETELSIEFGQTPIEQRMCYWGHKFEDYLCSG</sequence>
<gene>
    <name evidence="2" type="ORF">UJA718_LOCUS44724</name>
    <name evidence="3" type="ORF">UJA718_LOCUS44737</name>
</gene>
<dbReference type="EMBL" id="CAJOBP010070741">
    <property type="protein sequence ID" value="CAF4882182.1"/>
    <property type="molecule type" value="Genomic_DNA"/>
</dbReference>
<reference evidence="2" key="1">
    <citation type="submission" date="2021-02" db="EMBL/GenBank/DDBJ databases">
        <authorList>
            <person name="Nowell W R."/>
        </authorList>
    </citation>
    <scope>NUCLEOTIDE SEQUENCE</scope>
</reference>
<dbReference type="Proteomes" id="UP000663873">
    <property type="component" value="Unassembled WGS sequence"/>
</dbReference>
<name>A0A821TV59_9BILA</name>
<protein>
    <recommendedName>
        <fullName evidence="1">RAI1-like domain-containing protein</fullName>
    </recommendedName>
</protein>
<dbReference type="EMBL" id="CAJOBP010070639">
    <property type="protein sequence ID" value="CAF4881835.1"/>
    <property type="molecule type" value="Genomic_DNA"/>
</dbReference>
<feature type="non-terminal residue" evidence="2">
    <location>
        <position position="60"/>
    </location>
</feature>
<evidence type="ECO:0000259" key="1">
    <source>
        <dbReference type="Pfam" id="PF08652"/>
    </source>
</evidence>
<dbReference type="AlphaFoldDB" id="A0A821TV59"/>
<evidence type="ECO:0000313" key="4">
    <source>
        <dbReference type="Proteomes" id="UP000663873"/>
    </source>
</evidence>